<keyword evidence="2" id="KW-0812">Transmembrane</keyword>
<accession>A0ABS4Q8E8</accession>
<dbReference type="InterPro" id="IPR021235">
    <property type="entry name" value="DUF2637"/>
</dbReference>
<reference evidence="3 4" key="1">
    <citation type="submission" date="2021-03" db="EMBL/GenBank/DDBJ databases">
        <title>Sequencing the genomes of 1000 actinobacteria strains.</title>
        <authorList>
            <person name="Klenk H.-P."/>
        </authorList>
    </citation>
    <scope>NUCLEOTIDE SEQUENCE [LARGE SCALE GENOMIC DNA]</scope>
    <source>
        <strain evidence="3 4">DSM 45516</strain>
    </source>
</reference>
<gene>
    <name evidence="3" type="ORF">BJ987_000865</name>
</gene>
<keyword evidence="4" id="KW-1185">Reference proteome</keyword>
<evidence type="ECO:0000256" key="1">
    <source>
        <dbReference type="SAM" id="MobiDB-lite"/>
    </source>
</evidence>
<protein>
    <recommendedName>
        <fullName evidence="5">DUF2637 domain-containing protein</fullName>
    </recommendedName>
</protein>
<dbReference type="EMBL" id="JAGGMR010000001">
    <property type="protein sequence ID" value="MBP2187964.1"/>
    <property type="molecule type" value="Genomic_DNA"/>
</dbReference>
<feature type="region of interest" description="Disordered" evidence="1">
    <location>
        <begin position="1"/>
        <end position="22"/>
    </location>
</feature>
<evidence type="ECO:0008006" key="5">
    <source>
        <dbReference type="Google" id="ProtNLM"/>
    </source>
</evidence>
<comment type="caution">
    <text evidence="3">The sequence shown here is derived from an EMBL/GenBank/DDBJ whole genome shotgun (WGS) entry which is preliminary data.</text>
</comment>
<dbReference type="RefSeq" id="WP_209884910.1">
    <property type="nucleotide sequence ID" value="NZ_JAGGMR010000001.1"/>
</dbReference>
<evidence type="ECO:0000313" key="4">
    <source>
        <dbReference type="Proteomes" id="UP001519325"/>
    </source>
</evidence>
<keyword evidence="2" id="KW-0472">Membrane</keyword>
<keyword evidence="2" id="KW-1133">Transmembrane helix</keyword>
<feature type="compositionally biased region" description="Polar residues" evidence="1">
    <location>
        <begin position="1"/>
        <end position="13"/>
    </location>
</feature>
<feature type="transmembrane region" description="Helical" evidence="2">
    <location>
        <begin position="125"/>
        <end position="153"/>
    </location>
</feature>
<evidence type="ECO:0000313" key="3">
    <source>
        <dbReference type="EMBL" id="MBP2187964.1"/>
    </source>
</evidence>
<feature type="transmembrane region" description="Helical" evidence="2">
    <location>
        <begin position="100"/>
        <end position="119"/>
    </location>
</feature>
<dbReference type="Proteomes" id="UP001519325">
    <property type="component" value="Unassembled WGS sequence"/>
</dbReference>
<evidence type="ECO:0000256" key="2">
    <source>
        <dbReference type="SAM" id="Phobius"/>
    </source>
</evidence>
<dbReference type="Pfam" id="PF10935">
    <property type="entry name" value="DUF2637"/>
    <property type="match status" value="1"/>
</dbReference>
<organism evidence="3 4">
    <name type="scientific">Nocardia goodfellowii</name>
    <dbReference type="NCBI Taxonomy" id="882446"/>
    <lineage>
        <taxon>Bacteria</taxon>
        <taxon>Bacillati</taxon>
        <taxon>Actinomycetota</taxon>
        <taxon>Actinomycetes</taxon>
        <taxon>Mycobacteriales</taxon>
        <taxon>Nocardiaceae</taxon>
        <taxon>Nocardia</taxon>
    </lineage>
</organism>
<sequence>MTTITQERATANGEQPEESGRQRLSNRLWSFRPRPLHASAVVSAVVAWKAFEMSFAALHNLAVHNLVEPRLASNVPLAIDGLMVGSIVATASFRKNSLGWWYATALFALSTLVSVAGNIEYAREIGGGIVALAIYAGMPLTMLFAVHLTLLLWSRSREAKLDAAQQIAVAENPPPENTTDQRLAAWVDTNTDGIRIDEVFEAEHAALTAAVAPSVQMRVSPLAAAAQQANLMAQGQHTNPTARKLVTTGGPQ</sequence>
<name>A0ABS4Q8E8_9NOCA</name>
<proteinExistence type="predicted"/>